<dbReference type="Pfam" id="PF00083">
    <property type="entry name" value="Sugar_tr"/>
    <property type="match status" value="1"/>
</dbReference>
<comment type="similarity">
    <text evidence="2">Belongs to the major facilitator superfamily.</text>
</comment>
<dbReference type="Gene3D" id="1.20.1250.20">
    <property type="entry name" value="MFS general substrate transporter like domains"/>
    <property type="match status" value="1"/>
</dbReference>
<evidence type="ECO:0000256" key="4">
    <source>
        <dbReference type="ARBA" id="ARBA00022692"/>
    </source>
</evidence>
<feature type="transmembrane region" description="Helical" evidence="7">
    <location>
        <begin position="428"/>
        <end position="450"/>
    </location>
</feature>
<evidence type="ECO:0000256" key="3">
    <source>
        <dbReference type="ARBA" id="ARBA00022448"/>
    </source>
</evidence>
<keyword evidence="6 7" id="KW-0472">Membrane</keyword>
<keyword evidence="5 7" id="KW-1133">Transmembrane helix</keyword>
<feature type="transmembrane region" description="Helical" evidence="7">
    <location>
        <begin position="80"/>
        <end position="97"/>
    </location>
</feature>
<feature type="transmembrane region" description="Helical" evidence="7">
    <location>
        <begin position="109"/>
        <end position="127"/>
    </location>
</feature>
<gene>
    <name evidence="9" type="ORF">LSH36_62g00013</name>
</gene>
<feature type="transmembrane region" description="Helical" evidence="7">
    <location>
        <begin position="340"/>
        <end position="362"/>
    </location>
</feature>
<keyword evidence="4 7" id="KW-0812">Transmembrane</keyword>
<evidence type="ECO:0000256" key="1">
    <source>
        <dbReference type="ARBA" id="ARBA00004141"/>
    </source>
</evidence>
<evidence type="ECO:0000313" key="10">
    <source>
        <dbReference type="Proteomes" id="UP001208570"/>
    </source>
</evidence>
<feature type="domain" description="Major facilitator superfamily (MFS) profile" evidence="8">
    <location>
        <begin position="41"/>
        <end position="480"/>
    </location>
</feature>
<dbReference type="EMBL" id="JAODUP010000062">
    <property type="protein sequence ID" value="KAK2164521.1"/>
    <property type="molecule type" value="Genomic_DNA"/>
</dbReference>
<keyword evidence="3" id="KW-0813">Transport</keyword>
<evidence type="ECO:0000259" key="8">
    <source>
        <dbReference type="PROSITE" id="PS50850"/>
    </source>
</evidence>
<dbReference type="Pfam" id="PF07690">
    <property type="entry name" value="MFS_1"/>
    <property type="match status" value="1"/>
</dbReference>
<dbReference type="GO" id="GO:0022857">
    <property type="term" value="F:transmembrane transporter activity"/>
    <property type="evidence" value="ECO:0007669"/>
    <property type="project" value="InterPro"/>
</dbReference>
<keyword evidence="10" id="KW-1185">Reference proteome</keyword>
<feature type="transmembrane region" description="Helical" evidence="7">
    <location>
        <begin position="279"/>
        <end position="300"/>
    </location>
</feature>
<dbReference type="InterPro" id="IPR020846">
    <property type="entry name" value="MFS_dom"/>
</dbReference>
<dbReference type="InterPro" id="IPR005829">
    <property type="entry name" value="Sugar_transporter_CS"/>
</dbReference>
<feature type="transmembrane region" description="Helical" evidence="7">
    <location>
        <begin position="208"/>
        <end position="227"/>
    </location>
</feature>
<feature type="transmembrane region" description="Helical" evidence="7">
    <location>
        <begin position="41"/>
        <end position="65"/>
    </location>
</feature>
<accession>A0AAD9K415</accession>
<comment type="caution">
    <text evidence="9">The sequence shown here is derived from an EMBL/GenBank/DDBJ whole genome shotgun (WGS) entry which is preliminary data.</text>
</comment>
<feature type="transmembrane region" description="Helical" evidence="7">
    <location>
        <begin position="394"/>
        <end position="416"/>
    </location>
</feature>
<proteinExistence type="inferred from homology"/>
<dbReference type="InterPro" id="IPR011701">
    <property type="entry name" value="MFS"/>
</dbReference>
<evidence type="ECO:0000256" key="6">
    <source>
        <dbReference type="ARBA" id="ARBA00023136"/>
    </source>
</evidence>
<dbReference type="SUPFAM" id="SSF103473">
    <property type="entry name" value="MFS general substrate transporter"/>
    <property type="match status" value="1"/>
</dbReference>
<dbReference type="InterPro" id="IPR036259">
    <property type="entry name" value="MFS_trans_sf"/>
</dbReference>
<protein>
    <recommendedName>
        <fullName evidence="8">Major facilitator superfamily (MFS) profile domain-containing protein</fullName>
    </recommendedName>
</protein>
<dbReference type="PANTHER" id="PTHR23511:SF34">
    <property type="entry name" value="SYNAPTIC VESICLE GLYCOPROTEIN 2"/>
    <property type="match status" value="1"/>
</dbReference>
<feature type="transmembrane region" description="Helical" evidence="7">
    <location>
        <begin position="133"/>
        <end position="155"/>
    </location>
</feature>
<dbReference type="PANTHER" id="PTHR23511">
    <property type="entry name" value="SYNAPTIC VESICLE GLYCOPROTEIN 2"/>
    <property type="match status" value="1"/>
</dbReference>
<organism evidence="9 10">
    <name type="scientific">Paralvinella palmiformis</name>
    <dbReference type="NCBI Taxonomy" id="53620"/>
    <lineage>
        <taxon>Eukaryota</taxon>
        <taxon>Metazoa</taxon>
        <taxon>Spiralia</taxon>
        <taxon>Lophotrochozoa</taxon>
        <taxon>Annelida</taxon>
        <taxon>Polychaeta</taxon>
        <taxon>Sedentaria</taxon>
        <taxon>Canalipalpata</taxon>
        <taxon>Terebellida</taxon>
        <taxon>Terebelliformia</taxon>
        <taxon>Alvinellidae</taxon>
        <taxon>Paralvinella</taxon>
    </lineage>
</organism>
<feature type="transmembrane region" description="Helical" evidence="7">
    <location>
        <begin position="456"/>
        <end position="474"/>
    </location>
</feature>
<dbReference type="Proteomes" id="UP001208570">
    <property type="component" value="Unassembled WGS sequence"/>
</dbReference>
<reference evidence="9" key="1">
    <citation type="journal article" date="2023" name="Mol. Biol. Evol.">
        <title>Third-Generation Sequencing Reveals the Adaptive Role of the Epigenome in Three Deep-Sea Polychaetes.</title>
        <authorList>
            <person name="Perez M."/>
            <person name="Aroh O."/>
            <person name="Sun Y."/>
            <person name="Lan Y."/>
            <person name="Juniper S.K."/>
            <person name="Young C.R."/>
            <person name="Angers B."/>
            <person name="Qian P.Y."/>
        </authorList>
    </citation>
    <scope>NUCLEOTIDE SEQUENCE</scope>
    <source>
        <strain evidence="9">P08H-3</strain>
    </source>
</reference>
<dbReference type="GO" id="GO:0016020">
    <property type="term" value="C:membrane"/>
    <property type="evidence" value="ECO:0007669"/>
    <property type="project" value="UniProtKB-SubCell"/>
</dbReference>
<feature type="transmembrane region" description="Helical" evidence="7">
    <location>
        <begin position="167"/>
        <end position="188"/>
    </location>
</feature>
<dbReference type="InterPro" id="IPR005828">
    <property type="entry name" value="MFS_sugar_transport-like"/>
</dbReference>
<feature type="transmembrane region" description="Helical" evidence="7">
    <location>
        <begin position="369"/>
        <end position="388"/>
    </location>
</feature>
<evidence type="ECO:0000256" key="5">
    <source>
        <dbReference type="ARBA" id="ARBA00022989"/>
    </source>
</evidence>
<name>A0AAD9K415_9ANNE</name>
<evidence type="ECO:0000256" key="2">
    <source>
        <dbReference type="ARBA" id="ARBA00008335"/>
    </source>
</evidence>
<dbReference type="PROSITE" id="PS00217">
    <property type="entry name" value="SUGAR_TRANSPORT_2"/>
    <property type="match status" value="1"/>
</dbReference>
<dbReference type="PROSITE" id="PS50850">
    <property type="entry name" value="MFS"/>
    <property type="match status" value="1"/>
</dbReference>
<evidence type="ECO:0000313" key="9">
    <source>
        <dbReference type="EMBL" id="KAK2164521.1"/>
    </source>
</evidence>
<sequence>MFRGQKRKCKQFPEAERLLPESKQVNYEDLTAKIGYGRFHYCLLALCGWALSSDAIEILSISFILPPATCELSLSDSSKGWLNSAVFLGMMLGGYIWGTLADMQGRRSVLMFSLSLNSLGGLMSTFAQSFWLFLLLRIVSGIGVGGSMPVIFSYFTEFQSKQRRGAMISFLATFWMCGNIIAAALAWIVIPRKFEVSSGGFQYNTWRLYLALCIIPSFTSAVMFIFMPESPRYLIEKHRNAEALTVLQKIYKLNNKGREAEEFPCQFFSKTKLLMKPPLLTNMSIMIIIFFTLSFGYYGLFMWFPELFQRIEKYGGSACHPGSKLRVNSTVDPCTVSSDLYFKGFLTAVSNLPGNIFTILFIDRLGRTPLLASSMMLSGLSVFFIWFLKTEVHSLIMACVFSGISVVGFNALDVLCAEIFPTHSRSTASGILTGIGRIAAILGNLAFGSLVTSHCAVPMLLVAILLSGGGLISLKLPNTKNQDLL</sequence>
<dbReference type="AlphaFoldDB" id="A0AAD9K415"/>
<comment type="subcellular location">
    <subcellularLocation>
        <location evidence="1">Membrane</location>
        <topology evidence="1">Multi-pass membrane protein</topology>
    </subcellularLocation>
</comment>
<evidence type="ECO:0000256" key="7">
    <source>
        <dbReference type="SAM" id="Phobius"/>
    </source>
</evidence>